<dbReference type="GeneID" id="71993088"/>
<dbReference type="EMBL" id="CP090173">
    <property type="protein sequence ID" value="UJO23994.1"/>
    <property type="molecule type" value="Genomic_DNA"/>
</dbReference>
<proteinExistence type="predicted"/>
<dbReference type="Proteomes" id="UP000756132">
    <property type="component" value="Chromosome 11"/>
</dbReference>
<evidence type="ECO:0000313" key="1">
    <source>
        <dbReference type="EMBL" id="UJO23994.1"/>
    </source>
</evidence>
<name>A0A9Q8UVH4_PASFU</name>
<dbReference type="OrthoDB" id="3646601at2759"/>
<dbReference type="KEGG" id="ffu:CLAFUR5_13210"/>
<dbReference type="RefSeq" id="XP_047768360.1">
    <property type="nucleotide sequence ID" value="XM_047912358.1"/>
</dbReference>
<organism evidence="1 2">
    <name type="scientific">Passalora fulva</name>
    <name type="common">Tomato leaf mold</name>
    <name type="synonym">Cladosporium fulvum</name>
    <dbReference type="NCBI Taxonomy" id="5499"/>
    <lineage>
        <taxon>Eukaryota</taxon>
        <taxon>Fungi</taxon>
        <taxon>Dikarya</taxon>
        <taxon>Ascomycota</taxon>
        <taxon>Pezizomycotina</taxon>
        <taxon>Dothideomycetes</taxon>
        <taxon>Dothideomycetidae</taxon>
        <taxon>Mycosphaerellales</taxon>
        <taxon>Mycosphaerellaceae</taxon>
        <taxon>Fulvia</taxon>
    </lineage>
</organism>
<gene>
    <name evidence="1" type="ORF">CLAFUR5_13210</name>
</gene>
<reference evidence="1" key="1">
    <citation type="submission" date="2021-12" db="EMBL/GenBank/DDBJ databases">
        <authorList>
            <person name="Zaccaron A."/>
            <person name="Stergiopoulos I."/>
        </authorList>
    </citation>
    <scope>NUCLEOTIDE SEQUENCE</scope>
    <source>
        <strain evidence="1">Race5_Kim</strain>
    </source>
</reference>
<dbReference type="AlphaFoldDB" id="A0A9Q8UVH4"/>
<accession>A0A9Q8UVH4</accession>
<reference evidence="1" key="2">
    <citation type="journal article" date="2022" name="Microb. Genom.">
        <title>A chromosome-scale genome assembly of the tomato pathogen Cladosporium fulvum reveals a compartmentalized genome architecture and the presence of a dispensable chromosome.</title>
        <authorList>
            <person name="Zaccaron A.Z."/>
            <person name="Chen L.H."/>
            <person name="Samaras A."/>
            <person name="Stergiopoulos I."/>
        </authorList>
    </citation>
    <scope>NUCLEOTIDE SEQUENCE</scope>
    <source>
        <strain evidence="1">Race5_Kim</strain>
    </source>
</reference>
<evidence type="ECO:0000313" key="2">
    <source>
        <dbReference type="Proteomes" id="UP000756132"/>
    </source>
</evidence>
<protein>
    <submittedName>
        <fullName evidence="1">Uncharacterized protein</fullName>
    </submittedName>
</protein>
<keyword evidence="2" id="KW-1185">Reference proteome</keyword>
<sequence>MVTTRRMLRADVQDPKKQPFPLLVLPPEIWCEIGKLVVDAGPFLRLRDIDNLSPLAKLGRPATWHQPPITRVCTALRHELLSYYYNTKVRTSHGQGLRLRNRTFWASDANSIYKWLHAIGRENRKDVRGLLLYRWSEEKRPSAQELAQSWKLHIELGEEGTARFGWRVHPVKFLQ</sequence>